<keyword evidence="5" id="KW-0175">Coiled coil</keyword>
<sequence>MLMSLILMHSISCLLECVSEMVQHNYLKSFKSKSYRQSVSKSPSLPRATVIPSPKCSDMTTEDVERIYSAIIKSDAENKFDFQECEKLTERIQNDRHYPAKNDLFYLQPDSECVTINECKMNEIFDTYLHDHFPNGTKNQEIIAVEQLLDVDRKLEQELMEMREKYKEICLKLEAKKAMKRLQEVNRDMKKEPMINLGEWMVHLPHAMNRLEKEKYVNYLLQNVMRDLQDINNVAMGELLDDDVITTVMEACQNKHSDILFVNPCITQCIQFSTTDDICSFLDPIDAKKYDNLFFVINDTSNGSRGTHWSLLLLNKQTKTFCHYDSLKGMNDKIALELSKKLSNYFEIWQIIDIDCEQQTNNTDCGIYVLDNMLRIILVLKNDVNVDDERITVTKIAKLPPSFTKTRIYMMNTYISSILEKVKRTLRVDRRDTL</sequence>
<feature type="chain" id="PRO_5042962829" description="Ubiquitin-like protease family profile domain-containing protein" evidence="6">
    <location>
        <begin position="18"/>
        <end position="434"/>
    </location>
</feature>
<dbReference type="AlphaFoldDB" id="A0AAN9TRK7"/>
<dbReference type="PROSITE" id="PS50600">
    <property type="entry name" value="ULP_PROTEASE"/>
    <property type="match status" value="1"/>
</dbReference>
<keyword evidence="6" id="KW-0732">Signal</keyword>
<dbReference type="Pfam" id="PF02902">
    <property type="entry name" value="Peptidase_C48"/>
    <property type="match status" value="1"/>
</dbReference>
<reference evidence="8 9" key="1">
    <citation type="submission" date="2024-03" db="EMBL/GenBank/DDBJ databases">
        <title>Adaptation during the transition from Ophiocordyceps entomopathogen to insect associate is accompanied by gene loss and intensified selection.</title>
        <authorList>
            <person name="Ward C.M."/>
            <person name="Onetto C.A."/>
            <person name="Borneman A.R."/>
        </authorList>
    </citation>
    <scope>NUCLEOTIDE SEQUENCE [LARGE SCALE GENOMIC DNA]</scope>
    <source>
        <strain evidence="8">AWRI1</strain>
        <tissue evidence="8">Single Adult Female</tissue>
    </source>
</reference>
<keyword evidence="9" id="KW-1185">Reference proteome</keyword>
<evidence type="ECO:0000256" key="3">
    <source>
        <dbReference type="ARBA" id="ARBA00022801"/>
    </source>
</evidence>
<evidence type="ECO:0000256" key="1">
    <source>
        <dbReference type="ARBA" id="ARBA00005234"/>
    </source>
</evidence>
<dbReference type="InterPro" id="IPR003653">
    <property type="entry name" value="Peptidase_C48_C"/>
</dbReference>
<feature type="domain" description="Ubiquitin-like protease family profile" evidence="7">
    <location>
        <begin position="224"/>
        <end position="376"/>
    </location>
</feature>
<dbReference type="PANTHER" id="PTHR46468:SF1">
    <property type="entry name" value="SENTRIN-SPECIFIC PROTEASE 8"/>
    <property type="match status" value="1"/>
</dbReference>
<feature type="signal peptide" evidence="6">
    <location>
        <begin position="1"/>
        <end position="17"/>
    </location>
</feature>
<evidence type="ECO:0000259" key="7">
    <source>
        <dbReference type="PROSITE" id="PS50600"/>
    </source>
</evidence>
<dbReference type="GO" id="GO:0008234">
    <property type="term" value="F:cysteine-type peptidase activity"/>
    <property type="evidence" value="ECO:0007669"/>
    <property type="project" value="UniProtKB-KW"/>
</dbReference>
<gene>
    <name evidence="8" type="ORF">V9T40_008921</name>
</gene>
<keyword evidence="4" id="KW-0788">Thiol protease</keyword>
<dbReference type="EMBL" id="JBBCAQ010000010">
    <property type="protein sequence ID" value="KAK7601480.1"/>
    <property type="molecule type" value="Genomic_DNA"/>
</dbReference>
<dbReference type="GO" id="GO:0000338">
    <property type="term" value="P:protein deneddylation"/>
    <property type="evidence" value="ECO:0007669"/>
    <property type="project" value="TreeGrafter"/>
</dbReference>
<accession>A0AAN9TRK7</accession>
<evidence type="ECO:0000256" key="4">
    <source>
        <dbReference type="ARBA" id="ARBA00022807"/>
    </source>
</evidence>
<evidence type="ECO:0000256" key="5">
    <source>
        <dbReference type="SAM" id="Coils"/>
    </source>
</evidence>
<dbReference type="Proteomes" id="UP001367676">
    <property type="component" value="Unassembled WGS sequence"/>
</dbReference>
<dbReference type="GO" id="GO:0006508">
    <property type="term" value="P:proteolysis"/>
    <property type="evidence" value="ECO:0007669"/>
    <property type="project" value="UniProtKB-KW"/>
</dbReference>
<evidence type="ECO:0000313" key="8">
    <source>
        <dbReference type="EMBL" id="KAK7601480.1"/>
    </source>
</evidence>
<dbReference type="InterPro" id="IPR044613">
    <property type="entry name" value="Nep1/2-like"/>
</dbReference>
<organism evidence="8 9">
    <name type="scientific">Parthenolecanium corni</name>
    <dbReference type="NCBI Taxonomy" id="536013"/>
    <lineage>
        <taxon>Eukaryota</taxon>
        <taxon>Metazoa</taxon>
        <taxon>Ecdysozoa</taxon>
        <taxon>Arthropoda</taxon>
        <taxon>Hexapoda</taxon>
        <taxon>Insecta</taxon>
        <taxon>Pterygota</taxon>
        <taxon>Neoptera</taxon>
        <taxon>Paraneoptera</taxon>
        <taxon>Hemiptera</taxon>
        <taxon>Sternorrhyncha</taxon>
        <taxon>Coccoidea</taxon>
        <taxon>Coccidae</taxon>
        <taxon>Parthenolecanium</taxon>
    </lineage>
</organism>
<dbReference type="SUPFAM" id="SSF54001">
    <property type="entry name" value="Cysteine proteinases"/>
    <property type="match status" value="1"/>
</dbReference>
<keyword evidence="2" id="KW-0645">Protease</keyword>
<evidence type="ECO:0000313" key="9">
    <source>
        <dbReference type="Proteomes" id="UP001367676"/>
    </source>
</evidence>
<evidence type="ECO:0000256" key="6">
    <source>
        <dbReference type="SAM" id="SignalP"/>
    </source>
</evidence>
<keyword evidence="3" id="KW-0378">Hydrolase</keyword>
<dbReference type="GO" id="GO:0019784">
    <property type="term" value="F:deNEDDylase activity"/>
    <property type="evidence" value="ECO:0007669"/>
    <property type="project" value="InterPro"/>
</dbReference>
<dbReference type="InterPro" id="IPR038765">
    <property type="entry name" value="Papain-like_cys_pep_sf"/>
</dbReference>
<comment type="caution">
    <text evidence="8">The sequence shown here is derived from an EMBL/GenBank/DDBJ whole genome shotgun (WGS) entry which is preliminary data.</text>
</comment>
<protein>
    <recommendedName>
        <fullName evidence="7">Ubiquitin-like protease family profile domain-containing protein</fullName>
    </recommendedName>
</protein>
<name>A0AAN9TRK7_9HEMI</name>
<feature type="coiled-coil region" evidence="5">
    <location>
        <begin position="145"/>
        <end position="192"/>
    </location>
</feature>
<dbReference type="PANTHER" id="PTHR46468">
    <property type="entry name" value="SENTRIN-SPECIFIC PROTEASE 8"/>
    <property type="match status" value="1"/>
</dbReference>
<comment type="similarity">
    <text evidence="1">Belongs to the peptidase C48 family.</text>
</comment>
<proteinExistence type="inferred from homology"/>
<dbReference type="Gene3D" id="3.40.395.10">
    <property type="entry name" value="Adenoviral Proteinase, Chain A"/>
    <property type="match status" value="1"/>
</dbReference>
<evidence type="ECO:0000256" key="2">
    <source>
        <dbReference type="ARBA" id="ARBA00022670"/>
    </source>
</evidence>